<dbReference type="InterPro" id="IPR028015">
    <property type="entry name" value="CCDC84-like"/>
</dbReference>
<dbReference type="Pfam" id="PF14968">
    <property type="entry name" value="CCDC84"/>
    <property type="match status" value="1"/>
</dbReference>
<name>A0AAX6E7L7_IRIPA</name>
<gene>
    <name evidence="2" type="ORF">M6B38_204430</name>
</gene>
<evidence type="ECO:0000313" key="2">
    <source>
        <dbReference type="EMBL" id="KAJ6799960.1"/>
    </source>
</evidence>
<proteinExistence type="predicted"/>
<organism evidence="2 3">
    <name type="scientific">Iris pallida</name>
    <name type="common">Sweet iris</name>
    <dbReference type="NCBI Taxonomy" id="29817"/>
    <lineage>
        <taxon>Eukaryota</taxon>
        <taxon>Viridiplantae</taxon>
        <taxon>Streptophyta</taxon>
        <taxon>Embryophyta</taxon>
        <taxon>Tracheophyta</taxon>
        <taxon>Spermatophyta</taxon>
        <taxon>Magnoliopsida</taxon>
        <taxon>Liliopsida</taxon>
        <taxon>Asparagales</taxon>
        <taxon>Iridaceae</taxon>
        <taxon>Iridoideae</taxon>
        <taxon>Irideae</taxon>
        <taxon>Iris</taxon>
    </lineage>
</organism>
<comment type="caution">
    <text evidence="2">The sequence shown here is derived from an EMBL/GenBank/DDBJ whole genome shotgun (WGS) entry which is preliminary data.</text>
</comment>
<dbReference type="EMBL" id="JANAVB010039216">
    <property type="protein sequence ID" value="KAJ6799960.1"/>
    <property type="molecule type" value="Genomic_DNA"/>
</dbReference>
<feature type="region of interest" description="Disordered" evidence="1">
    <location>
        <begin position="383"/>
        <end position="409"/>
    </location>
</feature>
<dbReference type="Proteomes" id="UP001140949">
    <property type="component" value="Unassembled WGS sequence"/>
</dbReference>
<keyword evidence="3" id="KW-1185">Reference proteome</keyword>
<dbReference type="AlphaFoldDB" id="A0AAX6E7L7"/>
<reference evidence="2" key="1">
    <citation type="journal article" date="2023" name="GigaByte">
        <title>Genome assembly of the bearded iris, Iris pallida Lam.</title>
        <authorList>
            <person name="Bruccoleri R.E."/>
            <person name="Oakeley E.J."/>
            <person name="Faust A.M.E."/>
            <person name="Altorfer M."/>
            <person name="Dessus-Babus S."/>
            <person name="Burckhardt D."/>
            <person name="Oertli M."/>
            <person name="Naumann U."/>
            <person name="Petersen F."/>
            <person name="Wong J."/>
        </authorList>
    </citation>
    <scope>NUCLEOTIDE SEQUENCE</scope>
    <source>
        <strain evidence="2">GSM-AAB239-AS_SAM_17_03QT</strain>
    </source>
</reference>
<dbReference type="PANTHER" id="PTHR31198:SF1">
    <property type="entry name" value="CENTROSOMAL AT-AC SPLICING FACTOR"/>
    <property type="match status" value="1"/>
</dbReference>
<evidence type="ECO:0000313" key="3">
    <source>
        <dbReference type="Proteomes" id="UP001140949"/>
    </source>
</evidence>
<sequence>MEDEKKKKKRLESSFEFCEVCNRNHDQGRRHKYASSHSRSLSSLLARFQKRLSDLRFFLKNPSLLRREHSSLSRIWCVFCGLDIHEIGSTYVCSNAFNHLASSEHLKNLKDFLRKHGGKMDHVDNFRVSEMDLIKWEKSCKALNGADSALIEGPIGPSPGPLTNEGYSICNPEVKGSVPSTAVSSREGLQGCVHHMHAFSSVPVTVTGRQHLTHGNNGRTLAGGSLANEVGAQDTHPGEDFCRVSQKVTQISCMTKGSQENVHSGALPPWLEASEQNERNLVIKAPGVNTLATSSVQTTKTKKLNPKRVGAAWADKRRIELEMEKQGELVPNAIDINWLPNFGRVWQAGTRKESRKEFEMEKQKFLKDESSCDSSFQIEPYISKRMRTGSPHKDGAGNDHDHGEFASIM</sequence>
<protein>
    <submittedName>
        <fullName evidence="2">TITAN-like protein</fullName>
    </submittedName>
</protein>
<accession>A0AAX6E7L7</accession>
<reference evidence="2" key="2">
    <citation type="submission" date="2023-04" db="EMBL/GenBank/DDBJ databases">
        <authorList>
            <person name="Bruccoleri R.E."/>
            <person name="Oakeley E.J."/>
            <person name="Faust A.-M."/>
            <person name="Dessus-Babus S."/>
            <person name="Altorfer M."/>
            <person name="Burckhardt D."/>
            <person name="Oertli M."/>
            <person name="Naumann U."/>
            <person name="Petersen F."/>
            <person name="Wong J."/>
        </authorList>
    </citation>
    <scope>NUCLEOTIDE SEQUENCE</scope>
    <source>
        <strain evidence="2">GSM-AAB239-AS_SAM_17_03QT</strain>
        <tissue evidence="2">Leaf</tissue>
    </source>
</reference>
<dbReference type="PANTHER" id="PTHR31198">
    <property type="entry name" value="COILED-COIL DOMAIN-CONTAINING PROTEIN 84"/>
    <property type="match status" value="1"/>
</dbReference>
<evidence type="ECO:0000256" key="1">
    <source>
        <dbReference type="SAM" id="MobiDB-lite"/>
    </source>
</evidence>
<feature type="compositionally biased region" description="Basic and acidic residues" evidence="1">
    <location>
        <begin position="391"/>
        <end position="409"/>
    </location>
</feature>